<dbReference type="EMBL" id="FUKI01000098">
    <property type="protein sequence ID" value="SJM92053.1"/>
    <property type="molecule type" value="Genomic_DNA"/>
</dbReference>
<dbReference type="Proteomes" id="UP000195667">
    <property type="component" value="Unassembled WGS sequence"/>
</dbReference>
<organism evidence="1 2">
    <name type="scientific">Crenothrix polyspora</name>
    <dbReference type="NCBI Taxonomy" id="360316"/>
    <lineage>
        <taxon>Bacteria</taxon>
        <taxon>Pseudomonadati</taxon>
        <taxon>Pseudomonadota</taxon>
        <taxon>Gammaproteobacteria</taxon>
        <taxon>Methylococcales</taxon>
        <taxon>Crenotrichaceae</taxon>
        <taxon>Crenothrix</taxon>
    </lineage>
</organism>
<reference evidence="2" key="1">
    <citation type="submission" date="2017-02" db="EMBL/GenBank/DDBJ databases">
        <authorList>
            <person name="Daims H."/>
        </authorList>
    </citation>
    <scope>NUCLEOTIDE SEQUENCE [LARGE SCALE GENOMIC DNA]</scope>
</reference>
<dbReference type="AlphaFoldDB" id="A0A1R4H719"/>
<gene>
    <name evidence="1" type="ORF">CRENPOLYSF1_240011</name>
</gene>
<protein>
    <submittedName>
        <fullName evidence="1">Uncharacterized protein</fullName>
    </submittedName>
</protein>
<evidence type="ECO:0000313" key="2">
    <source>
        <dbReference type="Proteomes" id="UP000195667"/>
    </source>
</evidence>
<evidence type="ECO:0000313" key="1">
    <source>
        <dbReference type="EMBL" id="SJM92053.1"/>
    </source>
</evidence>
<proteinExistence type="predicted"/>
<dbReference type="OrthoDB" id="7062655at2"/>
<name>A0A1R4H719_9GAMM</name>
<sequence>MIFSLFDYTSENGNNEIKEWTNGLQKTDRAKLNAKLDMLTSKGHELFPHVLTDTPTPGIQKLRVKGKVQLRPMLCKGPIDNEKEYTLLIGVTERDSKFVPDKADQTANQRKQIIKNNPTRRCPNERIS</sequence>
<accession>A0A1R4H719</accession>
<keyword evidence="2" id="KW-1185">Reference proteome</keyword>